<proteinExistence type="predicted"/>
<dbReference type="GO" id="GO:0003824">
    <property type="term" value="F:catalytic activity"/>
    <property type="evidence" value="ECO:0007669"/>
    <property type="project" value="InterPro"/>
</dbReference>
<dbReference type="InterPro" id="IPR029058">
    <property type="entry name" value="AB_hydrolase_fold"/>
</dbReference>
<dbReference type="KEGG" id="jre:109001639"/>
<accession>A0A2I4FSB3</accession>
<dbReference type="Gene3D" id="3.40.50.1820">
    <property type="entry name" value="alpha/beta hydrolase"/>
    <property type="match status" value="1"/>
</dbReference>
<dbReference type="PRINTS" id="PR00111">
    <property type="entry name" value="ABHYDROLASE"/>
</dbReference>
<reference evidence="3" key="1">
    <citation type="submission" date="2025-08" db="UniProtKB">
        <authorList>
            <consortium name="RefSeq"/>
        </authorList>
    </citation>
    <scope>IDENTIFICATION</scope>
    <source>
        <tissue evidence="3">Leaves</tissue>
    </source>
</reference>
<dbReference type="PRINTS" id="PR00412">
    <property type="entry name" value="EPOXHYDRLASE"/>
</dbReference>
<gene>
    <name evidence="3" type="primary">LOC109001639</name>
</gene>
<evidence type="ECO:0000313" key="2">
    <source>
        <dbReference type="Proteomes" id="UP000235220"/>
    </source>
</evidence>
<dbReference type="InParanoid" id="A0A2I4FSB3"/>
<dbReference type="SUPFAM" id="SSF53474">
    <property type="entry name" value="alpha/beta-Hydrolases"/>
    <property type="match status" value="1"/>
</dbReference>
<dbReference type="AlphaFoldDB" id="A0A2I4FSB3"/>
<dbReference type="Pfam" id="PF12697">
    <property type="entry name" value="Abhydrolase_6"/>
    <property type="match status" value="1"/>
</dbReference>
<dbReference type="PANTHER" id="PTHR43139">
    <property type="entry name" value="SI:DKEY-122A22.2"/>
    <property type="match status" value="1"/>
</dbReference>
<feature type="domain" description="AB hydrolase-1" evidence="1">
    <location>
        <begin position="52"/>
        <end position="290"/>
    </location>
</feature>
<dbReference type="PANTHER" id="PTHR43139:SF25">
    <property type="entry name" value="ALPHA_BETA-HYDROLASES SUPERFAMILY PROTEIN"/>
    <property type="match status" value="1"/>
</dbReference>
<dbReference type="InterPro" id="IPR000073">
    <property type="entry name" value="AB_hydrolase_1"/>
</dbReference>
<dbReference type="STRING" id="51240.A0A2I4FSB3"/>
<dbReference type="InterPro" id="IPR052370">
    <property type="entry name" value="Meta-cleavage_hydrolase"/>
</dbReference>
<dbReference type="OrthoDB" id="6431331at2759"/>
<dbReference type="FunCoup" id="A0A2I4FSB3">
    <property type="interactions" value="367"/>
</dbReference>
<evidence type="ECO:0000259" key="1">
    <source>
        <dbReference type="Pfam" id="PF12697"/>
    </source>
</evidence>
<dbReference type="Proteomes" id="UP000235220">
    <property type="component" value="Chromosome 10"/>
</dbReference>
<dbReference type="InterPro" id="IPR000639">
    <property type="entry name" value="Epox_hydrolase-like"/>
</dbReference>
<protein>
    <submittedName>
        <fullName evidence="3">LOW QUALITY PROTEIN: lipase 3-like</fullName>
    </submittedName>
</protein>
<keyword evidence="2" id="KW-1185">Reference proteome</keyword>
<dbReference type="GeneID" id="109001639"/>
<dbReference type="RefSeq" id="XP_018834537.1">
    <property type="nucleotide sequence ID" value="XM_018978992.2"/>
</dbReference>
<name>A0A2I4FSB3_JUGRE</name>
<sequence length="353" mass="40410">MPKYFNFVATWNWWLRYAFSHAGLKSTTTDLGDGTVIHCWLPKAHTHSKPNLLLIHGLGANAMWHWGDFISSLIPHFNVYVPDLVFFGDSYTTRPDRSEAFQARCLMALMEAQGMVKTMSIAGISYGGFVAYSMAAQFRERVERVVLCCAGVCMEDKDLEEGMFLVRSLDEAVSVLLPRSPEKMRDLMRLTLVKPNHKAVPNCFLNDFIHMMCTEHFQEKKELVEALHHGRKLSDLPKITQPTLIIWGDKDRVFPLELAHRLKRHLGENAQLVILKNTGHAINGEKPKEMCKHMKSFLIDRPLPSRKQLSNHSNDHKVDCNWYDIEKDVDKSLSMQKSTDYCPSLLRKLALVG</sequence>
<evidence type="ECO:0000313" key="3">
    <source>
        <dbReference type="RefSeq" id="XP_018834537.1"/>
    </source>
</evidence>
<organism evidence="2 3">
    <name type="scientific">Juglans regia</name>
    <name type="common">English walnut</name>
    <dbReference type="NCBI Taxonomy" id="51240"/>
    <lineage>
        <taxon>Eukaryota</taxon>
        <taxon>Viridiplantae</taxon>
        <taxon>Streptophyta</taxon>
        <taxon>Embryophyta</taxon>
        <taxon>Tracheophyta</taxon>
        <taxon>Spermatophyta</taxon>
        <taxon>Magnoliopsida</taxon>
        <taxon>eudicotyledons</taxon>
        <taxon>Gunneridae</taxon>
        <taxon>Pentapetalae</taxon>
        <taxon>rosids</taxon>
        <taxon>fabids</taxon>
        <taxon>Fagales</taxon>
        <taxon>Juglandaceae</taxon>
        <taxon>Juglans</taxon>
    </lineage>
</organism>